<evidence type="ECO:0000313" key="6">
    <source>
        <dbReference type="Proteomes" id="UP000295606"/>
    </source>
</evidence>
<dbReference type="UniPathway" id="UPA00539"/>
<dbReference type="GO" id="GO:0018189">
    <property type="term" value="P:pyrroloquinoline quinone biosynthetic process"/>
    <property type="evidence" value="ECO:0007669"/>
    <property type="project" value="UniProtKB-UniPathway"/>
</dbReference>
<keyword evidence="3" id="KW-0884">PQQ biosynthesis</keyword>
<dbReference type="NCBIfam" id="TIGR03859">
    <property type="entry name" value="PQQ_PqqD"/>
    <property type="match status" value="1"/>
</dbReference>
<dbReference type="EMBL" id="SMOD01000058">
    <property type="protein sequence ID" value="TDG02582.1"/>
    <property type="molecule type" value="Genomic_DNA"/>
</dbReference>
<evidence type="ECO:0000256" key="1">
    <source>
        <dbReference type="ARBA" id="ARBA00004886"/>
    </source>
</evidence>
<dbReference type="OrthoDB" id="7356791at2"/>
<reference evidence="5 6" key="1">
    <citation type="submission" date="2019-03" db="EMBL/GenBank/DDBJ databases">
        <title>Paraburkholderia sp. isolated from native Mimosa gymnas in Guartela State Park, Brazil.</title>
        <authorList>
            <person name="Paulitsch F."/>
            <person name="Hungria M."/>
            <person name="Delamuta J.R.M."/>
            <person name="Ribeiro R.A."/>
            <person name="Dall'Agnol R."/>
            <person name="Silva J.S.B."/>
        </authorList>
    </citation>
    <scope>NUCLEOTIDE SEQUENCE [LARGE SCALE GENOMIC DNA]</scope>
    <source>
        <strain evidence="5 6">CNPSo 3008</strain>
    </source>
</reference>
<dbReference type="Proteomes" id="UP001390669">
    <property type="component" value="Unassembled WGS sequence"/>
</dbReference>
<keyword evidence="7" id="KW-1185">Reference proteome</keyword>
<comment type="subunit">
    <text evidence="2">Monomer. Interacts with PqqE.</text>
</comment>
<reference evidence="4 7" key="2">
    <citation type="submission" date="2024-01" db="EMBL/GenBank/DDBJ databases">
        <title>The diversity of rhizobia nodulating Mimosa spp. in eleven states of Brazil covering several biomes is determined by host plant, location, and edaphic factors.</title>
        <authorList>
            <person name="Rouws L."/>
            <person name="Barauna A."/>
            <person name="Beukes C."/>
            <person name="De Faria S.M."/>
            <person name="Gross E."/>
            <person name="Dos Reis Junior F.B."/>
            <person name="Simon M."/>
            <person name="Maluk M."/>
            <person name="Odee D.W."/>
            <person name="Kenicer G."/>
            <person name="Young J.P.W."/>
            <person name="Reis V.M."/>
            <person name="Zilli J."/>
            <person name="James E.K."/>
        </authorList>
    </citation>
    <scope>NUCLEOTIDE SEQUENCE [LARGE SCALE GENOMIC DNA]</scope>
    <source>
        <strain evidence="4 7">JPY164</strain>
    </source>
</reference>
<comment type="pathway">
    <text evidence="1">Cofactor biosynthesis; pyrroloquinoline quinone biosynthesis.</text>
</comment>
<dbReference type="EMBL" id="JAYMRW010000001">
    <property type="protein sequence ID" value="MEM5446008.1"/>
    <property type="molecule type" value="Genomic_DNA"/>
</dbReference>
<evidence type="ECO:0000256" key="2">
    <source>
        <dbReference type="ARBA" id="ARBA00011741"/>
    </source>
</evidence>
<dbReference type="InterPro" id="IPR041881">
    <property type="entry name" value="PqqD_sf"/>
</dbReference>
<name>A0A4R5L4I2_9BURK</name>
<evidence type="ECO:0000256" key="3">
    <source>
        <dbReference type="ARBA" id="ARBA00022905"/>
    </source>
</evidence>
<dbReference type="Gene3D" id="1.10.10.1150">
    <property type="entry name" value="Coenzyme PQQ synthesis protein D (PqqD)"/>
    <property type="match status" value="1"/>
</dbReference>
<dbReference type="InterPro" id="IPR008792">
    <property type="entry name" value="PQQD"/>
</dbReference>
<organism evidence="5 6">
    <name type="scientific">Paraburkholderia guartelaensis</name>
    <dbReference type="NCBI Taxonomy" id="2546446"/>
    <lineage>
        <taxon>Bacteria</taxon>
        <taxon>Pseudomonadati</taxon>
        <taxon>Pseudomonadota</taxon>
        <taxon>Betaproteobacteria</taxon>
        <taxon>Burkholderiales</taxon>
        <taxon>Burkholderiaceae</taxon>
        <taxon>Paraburkholderia</taxon>
    </lineage>
</organism>
<dbReference type="Pfam" id="PF05402">
    <property type="entry name" value="PqqD"/>
    <property type="match status" value="1"/>
</dbReference>
<proteinExistence type="predicted"/>
<evidence type="ECO:0000313" key="7">
    <source>
        <dbReference type="Proteomes" id="UP001390669"/>
    </source>
</evidence>
<gene>
    <name evidence="5" type="primary">pqqD</name>
    <name evidence="5" type="ORF">E1N52_39120</name>
    <name evidence="4" type="ORF">VSR33_00645</name>
</gene>
<dbReference type="InterPro" id="IPR022479">
    <property type="entry name" value="PqqD_bac"/>
</dbReference>
<accession>A0A4R5L4I2</accession>
<protein>
    <submittedName>
        <fullName evidence="5">Pyrroloquinoline quinone biosynthesis peptide chaperone PqqD</fullName>
    </submittedName>
</protein>
<evidence type="ECO:0000313" key="4">
    <source>
        <dbReference type="EMBL" id="MEM5446008.1"/>
    </source>
</evidence>
<dbReference type="Proteomes" id="UP000295606">
    <property type="component" value="Unassembled WGS sequence"/>
</dbReference>
<dbReference type="RefSeq" id="WP_069262319.1">
    <property type="nucleotide sequence ID" value="NZ_CAJMZB010000001.1"/>
</dbReference>
<dbReference type="GO" id="GO:0048038">
    <property type="term" value="F:quinone binding"/>
    <property type="evidence" value="ECO:0007669"/>
    <property type="project" value="InterPro"/>
</dbReference>
<sequence>MNPIVPDAGSGVPLRPRLRGMYRLQWEAAQDAYVLLYPEGMVQLNSSAGEILARCDGAHELDEIIGELERLFSTSELAPDVYRFLDHARLRGWLD</sequence>
<dbReference type="AlphaFoldDB" id="A0A4R5L4I2"/>
<evidence type="ECO:0000313" key="5">
    <source>
        <dbReference type="EMBL" id="TDG02582.1"/>
    </source>
</evidence>
<comment type="caution">
    <text evidence="5">The sequence shown here is derived from an EMBL/GenBank/DDBJ whole genome shotgun (WGS) entry which is preliminary data.</text>
</comment>